<dbReference type="InterPro" id="IPR016032">
    <property type="entry name" value="Sig_transdc_resp-reg_C-effctor"/>
</dbReference>
<protein>
    <submittedName>
        <fullName evidence="2">LuxR family transcriptional regulator</fullName>
    </submittedName>
</protein>
<dbReference type="EMBL" id="BAABHK010000006">
    <property type="protein sequence ID" value="GAA4629178.1"/>
    <property type="molecule type" value="Genomic_DNA"/>
</dbReference>
<dbReference type="InterPro" id="IPR036388">
    <property type="entry name" value="WH-like_DNA-bd_sf"/>
</dbReference>
<feature type="domain" description="HTH luxR-type" evidence="1">
    <location>
        <begin position="258"/>
        <end position="323"/>
    </location>
</feature>
<dbReference type="SUPFAM" id="SSF46894">
    <property type="entry name" value="C-terminal effector domain of the bipartite response regulators"/>
    <property type="match status" value="1"/>
</dbReference>
<dbReference type="SMART" id="SM00421">
    <property type="entry name" value="HTH_LUXR"/>
    <property type="match status" value="1"/>
</dbReference>
<sequence>MGCRVLTDLGGTADEDAAYRYLITVPSATAATIAAELDRPVPEVTAALAALARRGLVTSAGADPVRYVAAPPTIAGQALLNQQREALVRAEAGLAELVTAYRQGSALRAVTEVVEVIKEPDAVRQRVTGMLRGARREMLALVAPPFVAITVDDEDAQIQVRVSGANRTVYDRRIFETPGALESARTHAHAEDEWRVHDRVPMKLIIVDRELAVLSTVYAETGPPGTMLVHRSTLLEALLGFYELIWSQSVPLSLGLAVMPADSPLSDEERLVLSLLLTGMTDQAIAMHLGVGHRSVQRTVRRLMDLAEVSTRIQLGWHAHRYGWLGPA</sequence>
<accession>A0ABP8UFH6</accession>
<dbReference type="InterPro" id="IPR036390">
    <property type="entry name" value="WH_DNA-bd_sf"/>
</dbReference>
<dbReference type="InterPro" id="IPR000792">
    <property type="entry name" value="Tscrpt_reg_LuxR_C"/>
</dbReference>
<dbReference type="Pfam" id="PF01978">
    <property type="entry name" value="TrmB"/>
    <property type="match status" value="1"/>
</dbReference>
<reference evidence="3" key="1">
    <citation type="journal article" date="2019" name="Int. J. Syst. Evol. Microbiol.">
        <title>The Global Catalogue of Microorganisms (GCM) 10K type strain sequencing project: providing services to taxonomists for standard genome sequencing and annotation.</title>
        <authorList>
            <consortium name="The Broad Institute Genomics Platform"/>
            <consortium name="The Broad Institute Genome Sequencing Center for Infectious Disease"/>
            <person name="Wu L."/>
            <person name="Ma J."/>
        </authorList>
    </citation>
    <scope>NUCLEOTIDE SEQUENCE [LARGE SCALE GENOMIC DNA]</scope>
    <source>
        <strain evidence="3">JCM 17939</strain>
    </source>
</reference>
<keyword evidence="3" id="KW-1185">Reference proteome</keyword>
<dbReference type="PANTHER" id="PTHR34293">
    <property type="entry name" value="HTH-TYPE TRANSCRIPTIONAL REGULATOR TRMBL2"/>
    <property type="match status" value="1"/>
</dbReference>
<dbReference type="Proteomes" id="UP001501442">
    <property type="component" value="Unassembled WGS sequence"/>
</dbReference>
<evidence type="ECO:0000313" key="2">
    <source>
        <dbReference type="EMBL" id="GAA4629178.1"/>
    </source>
</evidence>
<dbReference type="PANTHER" id="PTHR34293:SF1">
    <property type="entry name" value="HTH-TYPE TRANSCRIPTIONAL REGULATOR TRMBL2"/>
    <property type="match status" value="1"/>
</dbReference>
<organism evidence="2 3">
    <name type="scientific">Actinoallomurus vinaceus</name>
    <dbReference type="NCBI Taxonomy" id="1080074"/>
    <lineage>
        <taxon>Bacteria</taxon>
        <taxon>Bacillati</taxon>
        <taxon>Actinomycetota</taxon>
        <taxon>Actinomycetes</taxon>
        <taxon>Streptosporangiales</taxon>
        <taxon>Thermomonosporaceae</taxon>
        <taxon>Actinoallomurus</taxon>
    </lineage>
</organism>
<dbReference type="InterPro" id="IPR051797">
    <property type="entry name" value="TrmB-like"/>
</dbReference>
<gene>
    <name evidence="2" type="ORF">GCM10023196_048820</name>
</gene>
<dbReference type="PROSITE" id="PS50043">
    <property type="entry name" value="HTH_LUXR_2"/>
    <property type="match status" value="1"/>
</dbReference>
<dbReference type="SUPFAM" id="SSF46785">
    <property type="entry name" value="Winged helix' DNA-binding domain"/>
    <property type="match status" value="1"/>
</dbReference>
<evidence type="ECO:0000259" key="1">
    <source>
        <dbReference type="PROSITE" id="PS50043"/>
    </source>
</evidence>
<name>A0ABP8UFH6_9ACTN</name>
<comment type="caution">
    <text evidence="2">The sequence shown here is derived from an EMBL/GenBank/DDBJ whole genome shotgun (WGS) entry which is preliminary data.</text>
</comment>
<evidence type="ECO:0000313" key="3">
    <source>
        <dbReference type="Proteomes" id="UP001501442"/>
    </source>
</evidence>
<proteinExistence type="predicted"/>
<dbReference type="InterPro" id="IPR002831">
    <property type="entry name" value="Tscrpt_reg_TrmB_N"/>
</dbReference>
<dbReference type="Gene3D" id="1.10.10.10">
    <property type="entry name" value="Winged helix-like DNA-binding domain superfamily/Winged helix DNA-binding domain"/>
    <property type="match status" value="2"/>
</dbReference>